<dbReference type="SUPFAM" id="SSF49785">
    <property type="entry name" value="Galactose-binding domain-like"/>
    <property type="match status" value="1"/>
</dbReference>
<sequence>MNEKGIFSDIIGISYRCGTVGGTTTADFAFNYEVGKDVTFSIGDLEIGRTKGKPLITVLDLVPFATPEFDPKLINRARLLYSLAPGQGFESPIVIDENVRKALSNFGSQINLDSNNVSELDDALARICKELTLVPKSVAHTRNHLRREAAGFRVLRDIKIPTQDERYVLGDVYLPLQYQLGKKYPVLVSCTLYGRRVFHSGPDLESAEEIAAFENAEDVWHSSSADVALELPRASWGDDWNRQRGFENIATFNTFSYVPHGYAMLKIDPRGVPQTPGDRGVPGEIIGDFYNAVEWAAAQNWSDGNIALVGSSYGANTQWAVASLRPKGLKCFVPYATDLDTYRDAVYPGGIPTSRYIADWFSRVQKSSPKWKDHLNLAEFMVKHPFYEPLWEMVSAKVDQLELPCFLAAAQIFIIHGRGAFEAWRARSAENTHLQLVDCNYYPWPSREASGKILQFLNHHLKGSEYPKLETVGIQMRLGWGKWYWRKESNWPVPGTHYKKWHFGSDGKLFLDKRKMSETQFTYSSKTPTTGKSGVSFHSAPFDEDIEFAGHFAAVLSVSASAKDADVVITLWAVTEEGNIVPYGSVNQLEPVAKGFLRASHRKLDPAKTLPERPWHTHTKEDNTLLCAGEVVNLEIEIFPAAVRIQKGWKLRLDVTPSEAQPEIIGYKPPEMREWYGEGQDEGTNTVHVGGSWTNYISCPVVPAKDGYPNIVM</sequence>
<dbReference type="PANTHER" id="PTHR43056:SF10">
    <property type="entry name" value="COCE_NOND FAMILY, PUTATIVE (AFU_ORTHOLOGUE AFUA_7G00600)-RELATED"/>
    <property type="match status" value="1"/>
</dbReference>
<dbReference type="Gene3D" id="2.60.120.260">
    <property type="entry name" value="Galactose-binding domain-like"/>
    <property type="match status" value="1"/>
</dbReference>
<evidence type="ECO:0000256" key="1">
    <source>
        <dbReference type="ARBA" id="ARBA00022801"/>
    </source>
</evidence>
<dbReference type="InterPro" id="IPR008979">
    <property type="entry name" value="Galactose-bd-like_sf"/>
</dbReference>
<dbReference type="InterPro" id="IPR005674">
    <property type="entry name" value="CocE/Ser_esterase"/>
</dbReference>
<dbReference type="EMBL" id="KZ805370">
    <property type="protein sequence ID" value="PVI00663.1"/>
    <property type="molecule type" value="Genomic_DNA"/>
</dbReference>
<dbReference type="NCBIfam" id="TIGR00976">
    <property type="entry name" value="CocE_NonD"/>
    <property type="match status" value="1"/>
</dbReference>
<name>A0A2V1DQY2_9PLEO</name>
<dbReference type="AlphaFoldDB" id="A0A2V1DQY2"/>
<dbReference type="STRING" id="97972.A0A2V1DQY2"/>
<dbReference type="Gene3D" id="3.40.50.1820">
    <property type="entry name" value="alpha/beta hydrolase"/>
    <property type="match status" value="1"/>
</dbReference>
<keyword evidence="4" id="KW-1185">Reference proteome</keyword>
<reference evidence="3 4" key="1">
    <citation type="journal article" date="2018" name="Sci. Rep.">
        <title>Comparative genomics provides insights into the lifestyle and reveals functional heterogeneity of dark septate endophytic fungi.</title>
        <authorList>
            <person name="Knapp D.G."/>
            <person name="Nemeth J.B."/>
            <person name="Barry K."/>
            <person name="Hainaut M."/>
            <person name="Henrissat B."/>
            <person name="Johnson J."/>
            <person name="Kuo A."/>
            <person name="Lim J.H.P."/>
            <person name="Lipzen A."/>
            <person name="Nolan M."/>
            <person name="Ohm R.A."/>
            <person name="Tamas L."/>
            <person name="Grigoriev I.V."/>
            <person name="Spatafora J.W."/>
            <person name="Nagy L.G."/>
            <person name="Kovacs G.M."/>
        </authorList>
    </citation>
    <scope>NUCLEOTIDE SEQUENCE [LARGE SCALE GENOMIC DNA]</scope>
    <source>
        <strain evidence="3 4">DSE2036</strain>
    </source>
</reference>
<dbReference type="GO" id="GO:0008239">
    <property type="term" value="F:dipeptidyl-peptidase activity"/>
    <property type="evidence" value="ECO:0007669"/>
    <property type="project" value="InterPro"/>
</dbReference>
<dbReference type="Pfam" id="PF02129">
    <property type="entry name" value="Peptidase_S15"/>
    <property type="match status" value="1"/>
</dbReference>
<dbReference type="SUPFAM" id="SSF53474">
    <property type="entry name" value="alpha/beta-Hydrolases"/>
    <property type="match status" value="1"/>
</dbReference>
<dbReference type="OrthoDB" id="416441at2759"/>
<protein>
    <submittedName>
        <fullName evidence="3">Alpha/beta-hydrolase</fullName>
    </submittedName>
</protein>
<evidence type="ECO:0000313" key="3">
    <source>
        <dbReference type="EMBL" id="PVI00663.1"/>
    </source>
</evidence>
<dbReference type="PANTHER" id="PTHR43056">
    <property type="entry name" value="PEPTIDASE S9 PROLYL OLIGOPEPTIDASE"/>
    <property type="match status" value="1"/>
</dbReference>
<dbReference type="InterPro" id="IPR050585">
    <property type="entry name" value="Xaa-Pro_dipeptidyl-ppase/CocE"/>
</dbReference>
<dbReference type="Gene3D" id="1.10.3020.20">
    <property type="match status" value="1"/>
</dbReference>
<evidence type="ECO:0000259" key="2">
    <source>
        <dbReference type="SMART" id="SM00939"/>
    </source>
</evidence>
<evidence type="ECO:0000313" key="4">
    <source>
        <dbReference type="Proteomes" id="UP000244855"/>
    </source>
</evidence>
<keyword evidence="1 3" id="KW-0378">Hydrolase</keyword>
<dbReference type="InterPro" id="IPR029058">
    <property type="entry name" value="AB_hydrolase_fold"/>
</dbReference>
<accession>A0A2V1DQY2</accession>
<dbReference type="Pfam" id="PF08530">
    <property type="entry name" value="PepX_C"/>
    <property type="match status" value="1"/>
</dbReference>
<organism evidence="3 4">
    <name type="scientific">Periconia macrospinosa</name>
    <dbReference type="NCBI Taxonomy" id="97972"/>
    <lineage>
        <taxon>Eukaryota</taxon>
        <taxon>Fungi</taxon>
        <taxon>Dikarya</taxon>
        <taxon>Ascomycota</taxon>
        <taxon>Pezizomycotina</taxon>
        <taxon>Dothideomycetes</taxon>
        <taxon>Pleosporomycetidae</taxon>
        <taxon>Pleosporales</taxon>
        <taxon>Massarineae</taxon>
        <taxon>Periconiaceae</taxon>
        <taxon>Periconia</taxon>
    </lineage>
</organism>
<dbReference type="SMART" id="SM00939">
    <property type="entry name" value="PepX_C"/>
    <property type="match status" value="1"/>
</dbReference>
<dbReference type="InterPro" id="IPR013736">
    <property type="entry name" value="Xaa-Pro_dipept_C"/>
</dbReference>
<gene>
    <name evidence="3" type="ORF">DM02DRAFT_526582</name>
</gene>
<feature type="domain" description="Xaa-Pro dipeptidyl-peptidase C-terminal" evidence="2">
    <location>
        <begin position="454"/>
        <end position="689"/>
    </location>
</feature>
<dbReference type="Proteomes" id="UP000244855">
    <property type="component" value="Unassembled WGS sequence"/>
</dbReference>
<proteinExistence type="predicted"/>
<dbReference type="InterPro" id="IPR000383">
    <property type="entry name" value="Xaa-Pro-like_dom"/>
</dbReference>